<proteinExistence type="predicted"/>
<comment type="caution">
    <text evidence="1">The sequence shown here is derived from an EMBL/GenBank/DDBJ whole genome shotgun (WGS) entry which is preliminary data.</text>
</comment>
<organism evidence="1 2">
    <name type="scientific">Bacteroides stercoris</name>
    <dbReference type="NCBI Taxonomy" id="46506"/>
    <lineage>
        <taxon>Bacteria</taxon>
        <taxon>Pseudomonadati</taxon>
        <taxon>Bacteroidota</taxon>
        <taxon>Bacteroidia</taxon>
        <taxon>Bacteroidales</taxon>
        <taxon>Bacteroidaceae</taxon>
        <taxon>Bacteroides</taxon>
    </lineage>
</organism>
<accession>A0A7J5L405</accession>
<evidence type="ECO:0000313" key="1">
    <source>
        <dbReference type="EMBL" id="KAB5281987.1"/>
    </source>
</evidence>
<dbReference type="Proteomes" id="UP000440773">
    <property type="component" value="Unassembled WGS sequence"/>
</dbReference>
<dbReference type="AlphaFoldDB" id="A0A7J5L405"/>
<gene>
    <name evidence="1" type="ORF">F9962_07805</name>
</gene>
<reference evidence="1 2" key="1">
    <citation type="journal article" date="2019" name="Nat. Med.">
        <title>A library of human gut bacterial isolates paired with longitudinal multiomics data enables mechanistic microbiome research.</title>
        <authorList>
            <person name="Poyet M."/>
            <person name="Groussin M."/>
            <person name="Gibbons S.M."/>
            <person name="Avila-Pacheco J."/>
            <person name="Jiang X."/>
            <person name="Kearney S.M."/>
            <person name="Perrotta A.R."/>
            <person name="Berdy B."/>
            <person name="Zhao S."/>
            <person name="Lieberman T.D."/>
            <person name="Swanson P.K."/>
            <person name="Smith M."/>
            <person name="Roesemann S."/>
            <person name="Alexander J.E."/>
            <person name="Rich S.A."/>
            <person name="Livny J."/>
            <person name="Vlamakis H."/>
            <person name="Clish C."/>
            <person name="Bullock K."/>
            <person name="Deik A."/>
            <person name="Scott J."/>
            <person name="Pierce K.A."/>
            <person name="Xavier R.J."/>
            <person name="Alm E.J."/>
        </authorList>
    </citation>
    <scope>NUCLEOTIDE SEQUENCE [LARGE SCALE GENOMIC DNA]</scope>
    <source>
        <strain evidence="1 2">BIOML-A17</strain>
    </source>
</reference>
<name>A0A7J5L405_BACSE</name>
<protein>
    <submittedName>
        <fullName evidence="1">Uncharacterized protein</fullName>
    </submittedName>
</protein>
<evidence type="ECO:0000313" key="2">
    <source>
        <dbReference type="Proteomes" id="UP000440773"/>
    </source>
</evidence>
<dbReference type="EMBL" id="WCLP01000016">
    <property type="protein sequence ID" value="KAB5281987.1"/>
    <property type="molecule type" value="Genomic_DNA"/>
</dbReference>
<sequence>MPGGKLPDAPCKMCLSLMYFFVFRLRAVRPAAGNRTARNWQPHGPQLENGVLVDAQRGFIQCIVTFMLRHISILPLPLES</sequence>